<name>A0A4R0N6K0_9SPHI</name>
<dbReference type="Gene3D" id="2.130.10.10">
    <property type="entry name" value="YVTN repeat-like/Quinoprotein amine dehydrogenase"/>
    <property type="match status" value="1"/>
</dbReference>
<sequence length="510" mass="53129">MKKLTLNPMLIGKYLFALMFTIAIISCKKDKTIITLPLVGPDQEFYVLSNNTIKLFNGKNVKTQISTVTITGLTGAEKMLSVDFRPATGELYGVSDASKLYVINVSTGVARVVSTTAFTPAIVGTAVSLNFNPTVDRIRLISNMGQNLRLNPETGLVAATDGSINGAAGAVISGAAYTNSESGATSTVLFDIDLTTKKLYKQDPPNNGTLVEVGSFGLDLGSAVSFDISPKNTNAIATGFSGGIYKLFTIDVATGKATLAGEFANGLTIQGIAISSNAAAYATTSTNNLLIFNPKNTETPIIKAITGLQTNETVVGMDFRPVNGQIYALGSTSRLYAVNIGTGVFTQVGSGTLSTLLLGTSFGFDFNPTVDKIRVVSNTGQNLRINTDGSVFMVDGILAPGTPSVSAAAYTSNFSGATSTKLYVIDHNTDKLYTQDANVGTLTEVGALGINVENTSGFDIVSSGATDTAYAILTVGTATKLYTINLTTGAATAGREIPNAVTSFTLGLRL</sequence>
<proteinExistence type="predicted"/>
<dbReference type="Pfam" id="PF14339">
    <property type="entry name" value="DUF4394"/>
    <property type="match status" value="2"/>
</dbReference>
<organism evidence="2 3">
    <name type="scientific">Pedobacter frigiditerrae</name>
    <dbReference type="NCBI Taxonomy" id="2530452"/>
    <lineage>
        <taxon>Bacteria</taxon>
        <taxon>Pseudomonadati</taxon>
        <taxon>Bacteroidota</taxon>
        <taxon>Sphingobacteriia</taxon>
        <taxon>Sphingobacteriales</taxon>
        <taxon>Sphingobacteriaceae</taxon>
        <taxon>Pedobacter</taxon>
    </lineage>
</organism>
<dbReference type="OrthoDB" id="531718at2"/>
<dbReference type="AlphaFoldDB" id="A0A4R0N6K0"/>
<dbReference type="InterPro" id="IPR025507">
    <property type="entry name" value="DUF4394"/>
</dbReference>
<evidence type="ECO:0000259" key="1">
    <source>
        <dbReference type="Pfam" id="PF14339"/>
    </source>
</evidence>
<accession>A0A4R0N6K0</accession>
<protein>
    <submittedName>
        <fullName evidence="2">DUF4394 domain-containing protein</fullName>
    </submittedName>
</protein>
<dbReference type="InterPro" id="IPR015943">
    <property type="entry name" value="WD40/YVTN_repeat-like_dom_sf"/>
</dbReference>
<dbReference type="SUPFAM" id="SSF75011">
    <property type="entry name" value="3-carboxy-cis,cis-mucoante lactonizing enzyme"/>
    <property type="match status" value="1"/>
</dbReference>
<dbReference type="Proteomes" id="UP000292884">
    <property type="component" value="Unassembled WGS sequence"/>
</dbReference>
<reference evidence="2 3" key="1">
    <citation type="submission" date="2019-02" db="EMBL/GenBank/DDBJ databases">
        <title>Pedobacter sp. RP-1-13 sp. nov., isolated from Arctic soil.</title>
        <authorList>
            <person name="Dahal R.H."/>
        </authorList>
    </citation>
    <scope>NUCLEOTIDE SEQUENCE [LARGE SCALE GENOMIC DNA]</scope>
    <source>
        <strain evidence="2 3">RP-1-13</strain>
    </source>
</reference>
<keyword evidence="3" id="KW-1185">Reference proteome</keyword>
<feature type="domain" description="DUF4394" evidence="1">
    <location>
        <begin position="55"/>
        <end position="273"/>
    </location>
</feature>
<evidence type="ECO:0000313" key="2">
    <source>
        <dbReference type="EMBL" id="TCC93894.1"/>
    </source>
</evidence>
<gene>
    <name evidence="2" type="ORF">EZ428_03735</name>
</gene>
<comment type="caution">
    <text evidence="2">The sequence shown here is derived from an EMBL/GenBank/DDBJ whole genome shotgun (WGS) entry which is preliminary data.</text>
</comment>
<dbReference type="PROSITE" id="PS51257">
    <property type="entry name" value="PROKAR_LIPOPROTEIN"/>
    <property type="match status" value="1"/>
</dbReference>
<dbReference type="RefSeq" id="WP_131551760.1">
    <property type="nucleotide sequence ID" value="NZ_SJSK01000001.1"/>
</dbReference>
<dbReference type="EMBL" id="SJSK01000001">
    <property type="protein sequence ID" value="TCC93894.1"/>
    <property type="molecule type" value="Genomic_DNA"/>
</dbReference>
<feature type="domain" description="DUF4394" evidence="1">
    <location>
        <begin position="289"/>
        <end position="500"/>
    </location>
</feature>
<evidence type="ECO:0000313" key="3">
    <source>
        <dbReference type="Proteomes" id="UP000292884"/>
    </source>
</evidence>